<feature type="region of interest" description="Disordered" evidence="9">
    <location>
        <begin position="1"/>
        <end position="20"/>
    </location>
</feature>
<dbReference type="PROSITE" id="PS00094">
    <property type="entry name" value="C5_MTASE_1"/>
    <property type="match status" value="1"/>
</dbReference>
<dbReference type="SUPFAM" id="SSF53335">
    <property type="entry name" value="S-adenosyl-L-methionine-dependent methyltransferases"/>
    <property type="match status" value="1"/>
</dbReference>
<feature type="region of interest" description="Disordered" evidence="9">
    <location>
        <begin position="1169"/>
        <end position="1207"/>
    </location>
</feature>
<protein>
    <recommendedName>
        <fullName evidence="2">DNA (cytosine-5-)-methyltransferase</fullName>
        <ecNumber evidence="2">2.1.1.37</ecNumber>
    </recommendedName>
</protein>
<dbReference type="GO" id="GO:0003886">
    <property type="term" value="F:DNA (cytosine-5-)-methyltransferase activity"/>
    <property type="evidence" value="ECO:0007669"/>
    <property type="project" value="UniProtKB-EC"/>
</dbReference>
<dbReference type="CDD" id="cd04712">
    <property type="entry name" value="BAH_DCM_I"/>
    <property type="match status" value="1"/>
</dbReference>
<evidence type="ECO:0000256" key="1">
    <source>
        <dbReference type="ARBA" id="ARBA00004123"/>
    </source>
</evidence>
<dbReference type="PRINTS" id="PR00105">
    <property type="entry name" value="C5METTRFRASE"/>
</dbReference>
<dbReference type="InterPro" id="IPR001525">
    <property type="entry name" value="C5_MeTfrase"/>
</dbReference>
<comment type="caution">
    <text evidence="11">The sequence shown here is derived from an EMBL/GenBank/DDBJ whole genome shotgun (WGS) entry which is preliminary data.</text>
</comment>
<keyword evidence="3 8" id="KW-0489">Methyltransferase</keyword>
<feature type="active site" evidence="8">
    <location>
        <position position="777"/>
    </location>
</feature>
<keyword evidence="4 8" id="KW-0808">Transferase</keyword>
<proteinExistence type="inferred from homology"/>
<dbReference type="GO" id="GO:0032259">
    <property type="term" value="P:methylation"/>
    <property type="evidence" value="ECO:0007669"/>
    <property type="project" value="UniProtKB-KW"/>
</dbReference>
<dbReference type="InterPro" id="IPR043151">
    <property type="entry name" value="BAH_sf"/>
</dbReference>
<evidence type="ECO:0000256" key="8">
    <source>
        <dbReference type="PROSITE-ProRule" id="PRU01016"/>
    </source>
</evidence>
<dbReference type="GO" id="GO:0005634">
    <property type="term" value="C:nucleus"/>
    <property type="evidence" value="ECO:0007669"/>
    <property type="project" value="UniProtKB-SubCell"/>
</dbReference>
<sequence>MPPLLEDDLEGSDFPGVAPASDFRDQILDMDETALPDDLDASKHGGDVSATLGRSLQVELDAIGDDDQSEVFDVTTESLPVGAKQPHRYTDMVVELPRSGLIHPRSIFEGYEPPLPVAKERVAVSELLKFDESQLQDDFAEFELDQFSIYVNRKIMPFELRPLHHLNTKIGHSEFLFDGILSIGDLRFYVQERPFDEVPLGNYGVQNPTVGDQIWIRSRYNKDREIYYRLKNPAIEYARFHKPFLWVADLAKHFVDYCEAMTEKGRNVTILDFRSNFSQWLKKAHKNSPSFRAWLKAYGRDDFRTAIVANQEFIYKEHFAVGTKKLQIWSEIRTFSRYKTIDRHDAKEVSPTIVTPYIYECFSHMQVGQILQSVVPTVDSSEAVESSWPKHPHTGLSFTCRARKGQSRADMIAKIRPGDTISTPPDPAHTGTKWNSEGDRWFGLIQKVYYLKNNSRCFDVTWLYRPAETPCCSMRYPYGNELFLSDHCTCKEGRDSKVHDNEILDVHTVEWLGSPDTTAEFFVRQTYTTEERRFVTLQKSHLTCDHEHKETPYRVGDTILAATSPGELEVLEPSIIVDVYREGSKEYARLRKLLRRRKVDPSGPKCPPNELVFTDQYTNVRMAKIEGRCLVRAFRPNDKIPTPYDRNGTGNVFFITHQEVLEDGEPRYVPLKTTTTLPRQGFDPSRRCKKLRAMDLFCGCGNFGRGLEEGGAIQCRWANDIWDRAIHTYMANAKSPCSVHPFLGSVDDMLHRGLQGRFSDSVPQPGEVDLISGGSPCPGFSLLTSDKATLPQLKNRSLVASFASFIDFYRPKYGILENVPSIVQSKANRKEDFFSQLICAIIGMGYQAQIIQGDAWSHGAPQQRVRAFLYFAAPGLPLPTAPPISHSHPPKTNLAGLGLMTNGEPYVRREVVPTAFKYVSAREATGDLPDIMEGKVDTCVPCPDHRLGLHITTANIISESTARERKNGFSQILNIPVYPYGMNFAKAWNRGHGIMPPEDRDAYPDSGKSRVQHNSNAWGRISPYQVFATITTMCSHTDARVGGRQMHWNQPRPITLMEVRRAQGIPDDEVLVGDTMSQWRMVGNSVARQIALALGLKFREAWLGTLYDEEPASTAISEVLASTTHAIEVGEDATLIAVEDDEDPLASETQAPAVRGEQALLPIYFSEDDNGASSSKASELRISPDSTAGDRTDSTPATSIPDSAGATVGPALLSARKRHLSRFLGSGLTKKARLGLDEGDKSLMTSKDDTDRHATPKELTVVRLDLFDEDDDVDICSF</sequence>
<accession>A0AA38RUZ2</accession>
<reference evidence="11" key="1">
    <citation type="submission" date="2022-07" db="EMBL/GenBank/DDBJ databases">
        <title>Fungi with potential for degradation of polypropylene.</title>
        <authorList>
            <person name="Gostincar C."/>
        </authorList>
    </citation>
    <scope>NUCLEOTIDE SEQUENCE</scope>
    <source>
        <strain evidence="11">EXF-13308</strain>
    </source>
</reference>
<dbReference type="PROSITE" id="PS51038">
    <property type="entry name" value="BAH"/>
    <property type="match status" value="2"/>
</dbReference>
<dbReference type="InterPro" id="IPR001025">
    <property type="entry name" value="BAH_dom"/>
</dbReference>
<feature type="domain" description="BAH" evidence="10">
    <location>
        <begin position="413"/>
        <end position="538"/>
    </location>
</feature>
<dbReference type="Gene3D" id="3.90.120.10">
    <property type="entry name" value="DNA Methylase, subunit A, domain 2"/>
    <property type="match status" value="1"/>
</dbReference>
<dbReference type="Gene3D" id="3.40.50.150">
    <property type="entry name" value="Vaccinia Virus protein VP39"/>
    <property type="match status" value="1"/>
</dbReference>
<dbReference type="InterPro" id="IPR057215">
    <property type="entry name" value="DUF7893"/>
</dbReference>
<evidence type="ECO:0000256" key="4">
    <source>
        <dbReference type="ARBA" id="ARBA00022679"/>
    </source>
</evidence>
<evidence type="ECO:0000256" key="3">
    <source>
        <dbReference type="ARBA" id="ARBA00022603"/>
    </source>
</evidence>
<organism evidence="11 12">
    <name type="scientific">Pleurostoma richardsiae</name>
    <dbReference type="NCBI Taxonomy" id="41990"/>
    <lineage>
        <taxon>Eukaryota</taxon>
        <taxon>Fungi</taxon>
        <taxon>Dikarya</taxon>
        <taxon>Ascomycota</taxon>
        <taxon>Pezizomycotina</taxon>
        <taxon>Sordariomycetes</taxon>
        <taxon>Sordariomycetidae</taxon>
        <taxon>Calosphaeriales</taxon>
        <taxon>Pleurostomataceae</taxon>
        <taxon>Pleurostoma</taxon>
    </lineage>
</organism>
<dbReference type="Pfam" id="PF25423">
    <property type="entry name" value="DUF7893"/>
    <property type="match status" value="1"/>
</dbReference>
<name>A0AA38RUZ2_9PEZI</name>
<evidence type="ECO:0000256" key="6">
    <source>
        <dbReference type="ARBA" id="ARBA00023125"/>
    </source>
</evidence>
<evidence type="ECO:0000256" key="9">
    <source>
        <dbReference type="SAM" id="MobiDB-lite"/>
    </source>
</evidence>
<evidence type="ECO:0000256" key="2">
    <source>
        <dbReference type="ARBA" id="ARBA00011975"/>
    </source>
</evidence>
<feature type="compositionally biased region" description="Acidic residues" evidence="9">
    <location>
        <begin position="1"/>
        <end position="11"/>
    </location>
</feature>
<dbReference type="InterPro" id="IPR029063">
    <property type="entry name" value="SAM-dependent_MTases_sf"/>
</dbReference>
<keyword evidence="6" id="KW-0238">DNA-binding</keyword>
<dbReference type="Proteomes" id="UP001174694">
    <property type="component" value="Unassembled WGS sequence"/>
</dbReference>
<dbReference type="InterPro" id="IPR018117">
    <property type="entry name" value="C5_DNA_meth_AS"/>
</dbReference>
<comment type="similarity">
    <text evidence="8">Belongs to the class I-like SAM-binding methyltransferase superfamily. C5-methyltransferase family.</text>
</comment>
<evidence type="ECO:0000313" key="11">
    <source>
        <dbReference type="EMBL" id="KAJ9148477.1"/>
    </source>
</evidence>
<dbReference type="PANTHER" id="PTHR10629:SF54">
    <property type="entry name" value="DNA METHYLTRANSFERASE DIM-2"/>
    <property type="match status" value="1"/>
</dbReference>
<keyword evidence="7" id="KW-0539">Nucleus</keyword>
<dbReference type="GO" id="GO:0044027">
    <property type="term" value="P:negative regulation of gene expression via chromosomal CpG island methylation"/>
    <property type="evidence" value="ECO:0007669"/>
    <property type="project" value="TreeGrafter"/>
</dbReference>
<dbReference type="PANTHER" id="PTHR10629">
    <property type="entry name" value="CYTOSINE-SPECIFIC METHYLTRANSFERASE"/>
    <property type="match status" value="1"/>
</dbReference>
<keyword evidence="5 8" id="KW-0949">S-adenosyl-L-methionine</keyword>
<dbReference type="AlphaFoldDB" id="A0AA38RUZ2"/>
<dbReference type="PROSITE" id="PS51679">
    <property type="entry name" value="SAM_MT_C5"/>
    <property type="match status" value="1"/>
</dbReference>
<evidence type="ECO:0000256" key="7">
    <source>
        <dbReference type="ARBA" id="ARBA00023242"/>
    </source>
</evidence>
<keyword evidence="12" id="KW-1185">Reference proteome</keyword>
<dbReference type="InterPro" id="IPR050390">
    <property type="entry name" value="C5-Methyltransferase"/>
</dbReference>
<dbReference type="EC" id="2.1.1.37" evidence="2"/>
<evidence type="ECO:0000256" key="5">
    <source>
        <dbReference type="ARBA" id="ARBA00022691"/>
    </source>
</evidence>
<dbReference type="GO" id="GO:0003677">
    <property type="term" value="F:DNA binding"/>
    <property type="evidence" value="ECO:0007669"/>
    <property type="project" value="UniProtKB-KW"/>
</dbReference>
<evidence type="ECO:0000313" key="12">
    <source>
        <dbReference type="Proteomes" id="UP001174694"/>
    </source>
</evidence>
<dbReference type="EMBL" id="JANBVO010000012">
    <property type="protein sequence ID" value="KAJ9148477.1"/>
    <property type="molecule type" value="Genomic_DNA"/>
</dbReference>
<dbReference type="Gene3D" id="2.30.30.490">
    <property type="match status" value="2"/>
</dbReference>
<gene>
    <name evidence="11" type="ORF">NKR23_g4826</name>
</gene>
<comment type="subcellular location">
    <subcellularLocation>
        <location evidence="1">Nucleus</location>
    </subcellularLocation>
</comment>
<dbReference type="Pfam" id="PF00145">
    <property type="entry name" value="DNA_methylase"/>
    <property type="match status" value="1"/>
</dbReference>
<dbReference type="GO" id="GO:0003682">
    <property type="term" value="F:chromatin binding"/>
    <property type="evidence" value="ECO:0007669"/>
    <property type="project" value="InterPro"/>
</dbReference>
<evidence type="ECO:0000259" key="10">
    <source>
        <dbReference type="PROSITE" id="PS51038"/>
    </source>
</evidence>
<feature type="domain" description="BAH" evidence="10">
    <location>
        <begin position="551"/>
        <end position="670"/>
    </location>
</feature>